<keyword evidence="1 2" id="KW-0175">Coiled coil</keyword>
<comment type="caution">
    <text evidence="3">The sequence shown here is derived from an EMBL/GenBank/DDBJ whole genome shotgun (WGS) entry which is preliminary data.</text>
</comment>
<evidence type="ECO:0008006" key="4">
    <source>
        <dbReference type="Google" id="ProtNLM"/>
    </source>
</evidence>
<evidence type="ECO:0000313" key="3">
    <source>
        <dbReference type="EMBL" id="KAL0273111.1"/>
    </source>
</evidence>
<evidence type="ECO:0000256" key="2">
    <source>
        <dbReference type="SAM" id="Coils"/>
    </source>
</evidence>
<accession>A0AAW2HTQ3</accession>
<protein>
    <recommendedName>
        <fullName evidence="4">HAP1 N-terminal domain-containing protein</fullName>
    </recommendedName>
</protein>
<gene>
    <name evidence="3" type="ORF">PYX00_005865</name>
</gene>
<organism evidence="3">
    <name type="scientific">Menopon gallinae</name>
    <name type="common">poultry shaft louse</name>
    <dbReference type="NCBI Taxonomy" id="328185"/>
    <lineage>
        <taxon>Eukaryota</taxon>
        <taxon>Metazoa</taxon>
        <taxon>Ecdysozoa</taxon>
        <taxon>Arthropoda</taxon>
        <taxon>Hexapoda</taxon>
        <taxon>Insecta</taxon>
        <taxon>Pterygota</taxon>
        <taxon>Neoptera</taxon>
        <taxon>Paraneoptera</taxon>
        <taxon>Psocodea</taxon>
        <taxon>Troctomorpha</taxon>
        <taxon>Phthiraptera</taxon>
        <taxon>Amblycera</taxon>
        <taxon>Menoponidae</taxon>
        <taxon>Menopon</taxon>
    </lineage>
</organism>
<dbReference type="InterPro" id="IPR051149">
    <property type="entry name" value="Spindly/BICDR_Dynein_Adapter"/>
</dbReference>
<sequence length="109" mass="12560">MKPKYALEDLIFETEARGAETGVNEDMDVYAQLQQKDKDLILAAELGKALLEKNEELTKQLKELTEESSKKIEVSDTFDHFRFRLPFSKNYVYSRSGISMRFDILAFGS</sequence>
<feature type="coiled-coil region" evidence="2">
    <location>
        <begin position="47"/>
        <end position="74"/>
    </location>
</feature>
<proteinExistence type="predicted"/>
<dbReference type="PANTHER" id="PTHR32123">
    <property type="entry name" value="BICD FAMILY-LIKE CARGO ADAPTER"/>
    <property type="match status" value="1"/>
</dbReference>
<dbReference type="AlphaFoldDB" id="A0AAW2HTQ3"/>
<dbReference type="EMBL" id="JARGDH010000003">
    <property type="protein sequence ID" value="KAL0273111.1"/>
    <property type="molecule type" value="Genomic_DNA"/>
</dbReference>
<reference evidence="3" key="1">
    <citation type="journal article" date="2024" name="Gigascience">
        <title>Chromosome-level genome of the poultry shaft louse Menopon gallinae provides insight into the host-switching and adaptive evolution of parasitic lice.</title>
        <authorList>
            <person name="Xu Y."/>
            <person name="Ma L."/>
            <person name="Liu S."/>
            <person name="Liang Y."/>
            <person name="Liu Q."/>
            <person name="He Z."/>
            <person name="Tian L."/>
            <person name="Duan Y."/>
            <person name="Cai W."/>
            <person name="Li H."/>
            <person name="Song F."/>
        </authorList>
    </citation>
    <scope>NUCLEOTIDE SEQUENCE</scope>
    <source>
        <strain evidence="3">Cailab_2023a</strain>
    </source>
</reference>
<name>A0AAW2HTQ3_9NEOP</name>
<dbReference type="PANTHER" id="PTHR32123:SF13">
    <property type="entry name" value="BICAUDAL D-RELATED PROTEIN HOMOLOG"/>
    <property type="match status" value="1"/>
</dbReference>
<evidence type="ECO:0000256" key="1">
    <source>
        <dbReference type="ARBA" id="ARBA00023054"/>
    </source>
</evidence>